<evidence type="ECO:0000313" key="3">
    <source>
        <dbReference type="EMBL" id="OQS04110.1"/>
    </source>
</evidence>
<name>A0A1W0A257_9STRA</name>
<comment type="caution">
    <text evidence="3">The sequence shown here is derived from an EMBL/GenBank/DDBJ whole genome shotgun (WGS) entry which is preliminary data.</text>
</comment>
<gene>
    <name evidence="3" type="ORF">THRCLA_20971</name>
</gene>
<keyword evidence="2" id="KW-0732">Signal</keyword>
<keyword evidence="1" id="KW-0472">Membrane</keyword>
<evidence type="ECO:0000313" key="4">
    <source>
        <dbReference type="Proteomes" id="UP000243217"/>
    </source>
</evidence>
<keyword evidence="4" id="KW-1185">Reference proteome</keyword>
<keyword evidence="1" id="KW-1133">Transmembrane helix</keyword>
<evidence type="ECO:0000256" key="2">
    <source>
        <dbReference type="SAM" id="SignalP"/>
    </source>
</evidence>
<evidence type="ECO:0008006" key="5">
    <source>
        <dbReference type="Google" id="ProtNLM"/>
    </source>
</evidence>
<accession>A0A1W0A257</accession>
<dbReference type="EMBL" id="JNBS01000679">
    <property type="protein sequence ID" value="OQS04110.1"/>
    <property type="molecule type" value="Genomic_DNA"/>
</dbReference>
<feature type="signal peptide" evidence="2">
    <location>
        <begin position="1"/>
        <end position="15"/>
    </location>
</feature>
<organism evidence="3 4">
    <name type="scientific">Thraustotheca clavata</name>
    <dbReference type="NCBI Taxonomy" id="74557"/>
    <lineage>
        <taxon>Eukaryota</taxon>
        <taxon>Sar</taxon>
        <taxon>Stramenopiles</taxon>
        <taxon>Oomycota</taxon>
        <taxon>Saprolegniomycetes</taxon>
        <taxon>Saprolegniales</taxon>
        <taxon>Achlyaceae</taxon>
        <taxon>Thraustotheca</taxon>
    </lineage>
</organism>
<keyword evidence="1" id="KW-0812">Transmembrane</keyword>
<feature type="transmembrane region" description="Helical" evidence="1">
    <location>
        <begin position="136"/>
        <end position="157"/>
    </location>
</feature>
<protein>
    <recommendedName>
        <fullName evidence="5">Secreted protein</fullName>
    </recommendedName>
</protein>
<evidence type="ECO:0000256" key="1">
    <source>
        <dbReference type="SAM" id="Phobius"/>
    </source>
</evidence>
<dbReference type="AlphaFoldDB" id="A0A1W0A257"/>
<dbReference type="Proteomes" id="UP000243217">
    <property type="component" value="Unassembled WGS sequence"/>
</dbReference>
<sequence>MKIIGLLPFVPFVTGTECVPVELGPAYESTAVNNYIAACGKDLGMNLTCSMTNDQLAIMDKTPNCEQIFISFQTALNQTNLKCTINGVTPLTFFGTSISAFWKNGCTFPPTTTIAPTTSIAPTTALPTTKPSHSSFHIPSFVLFTALLVVQLVLVVAY</sequence>
<feature type="chain" id="PRO_5013365952" description="Secreted protein" evidence="2">
    <location>
        <begin position="16"/>
        <end position="158"/>
    </location>
</feature>
<proteinExistence type="predicted"/>
<reference evidence="3 4" key="1">
    <citation type="journal article" date="2014" name="Genome Biol. Evol.">
        <title>The secreted proteins of Achlya hypogyna and Thraustotheca clavata identify the ancestral oomycete secretome and reveal gene acquisitions by horizontal gene transfer.</title>
        <authorList>
            <person name="Misner I."/>
            <person name="Blouin N."/>
            <person name="Leonard G."/>
            <person name="Richards T.A."/>
            <person name="Lane C.E."/>
        </authorList>
    </citation>
    <scope>NUCLEOTIDE SEQUENCE [LARGE SCALE GENOMIC DNA]</scope>
    <source>
        <strain evidence="3 4">ATCC 34112</strain>
    </source>
</reference>